<dbReference type="GO" id="GO:0005737">
    <property type="term" value="C:cytoplasm"/>
    <property type="evidence" value="ECO:0007669"/>
    <property type="project" value="TreeGrafter"/>
</dbReference>
<feature type="region of interest" description="Disordered" evidence="1">
    <location>
        <begin position="1135"/>
        <end position="1173"/>
    </location>
</feature>
<evidence type="ECO:0000256" key="1">
    <source>
        <dbReference type="SAM" id="MobiDB-lite"/>
    </source>
</evidence>
<feature type="compositionally biased region" description="Polar residues" evidence="1">
    <location>
        <begin position="355"/>
        <end position="377"/>
    </location>
</feature>
<dbReference type="InParanoid" id="A0A1J7JRR6"/>
<gene>
    <name evidence="3" type="ORF">CONLIGDRAFT_251015</name>
</gene>
<evidence type="ECO:0000259" key="2">
    <source>
        <dbReference type="Pfam" id="PF14636"/>
    </source>
</evidence>
<accession>A0A1J7JRR6</accession>
<name>A0A1J7JRR6_9PEZI</name>
<feature type="region of interest" description="Disordered" evidence="1">
    <location>
        <begin position="857"/>
        <end position="885"/>
    </location>
</feature>
<feature type="compositionally biased region" description="Polar residues" evidence="1">
    <location>
        <begin position="177"/>
        <end position="186"/>
    </location>
</feature>
<evidence type="ECO:0000313" key="3">
    <source>
        <dbReference type="EMBL" id="OIW32060.1"/>
    </source>
</evidence>
<dbReference type="Proteomes" id="UP000182658">
    <property type="component" value="Unassembled WGS sequence"/>
</dbReference>
<feature type="region of interest" description="Disordered" evidence="1">
    <location>
        <begin position="754"/>
        <end position="777"/>
    </location>
</feature>
<dbReference type="InterPro" id="IPR028084">
    <property type="entry name" value="FNIP_N_dom"/>
</dbReference>
<feature type="region of interest" description="Disordered" evidence="1">
    <location>
        <begin position="667"/>
        <end position="738"/>
    </location>
</feature>
<feature type="region of interest" description="Disordered" evidence="1">
    <location>
        <begin position="132"/>
        <end position="192"/>
    </location>
</feature>
<dbReference type="STRING" id="1408157.A0A1J7JRR6"/>
<dbReference type="PANTHER" id="PTHR21634">
    <property type="entry name" value="RE13835P"/>
    <property type="match status" value="1"/>
</dbReference>
<feature type="region of interest" description="Disordered" evidence="1">
    <location>
        <begin position="297"/>
        <end position="337"/>
    </location>
</feature>
<feature type="domain" description="Folliculin-interacting protein N-terminal" evidence="2">
    <location>
        <begin position="89"/>
        <end position="232"/>
    </location>
</feature>
<feature type="region of interest" description="Disordered" evidence="1">
    <location>
        <begin position="1206"/>
        <end position="1225"/>
    </location>
</feature>
<dbReference type="GO" id="GO:0042030">
    <property type="term" value="F:ATPase inhibitor activity"/>
    <property type="evidence" value="ECO:0007669"/>
    <property type="project" value="TreeGrafter"/>
</dbReference>
<feature type="compositionally biased region" description="Basic and acidic residues" evidence="1">
    <location>
        <begin position="705"/>
        <end position="714"/>
    </location>
</feature>
<keyword evidence="4" id="KW-1185">Reference proteome</keyword>
<feature type="region of interest" description="Disordered" evidence="1">
    <location>
        <begin position="458"/>
        <end position="492"/>
    </location>
</feature>
<feature type="compositionally biased region" description="Low complexity" evidence="1">
    <location>
        <begin position="1135"/>
        <end position="1148"/>
    </location>
</feature>
<evidence type="ECO:0000313" key="4">
    <source>
        <dbReference type="Proteomes" id="UP000182658"/>
    </source>
</evidence>
<feature type="compositionally biased region" description="Polar residues" evidence="1">
    <location>
        <begin position="15"/>
        <end position="28"/>
    </location>
</feature>
<feature type="region of interest" description="Disordered" evidence="1">
    <location>
        <begin position="1"/>
        <end position="28"/>
    </location>
</feature>
<proteinExistence type="predicted"/>
<dbReference type="EMBL" id="KV875095">
    <property type="protein sequence ID" value="OIW32060.1"/>
    <property type="molecule type" value="Genomic_DNA"/>
</dbReference>
<feature type="region of interest" description="Disordered" evidence="1">
    <location>
        <begin position="818"/>
        <end position="837"/>
    </location>
</feature>
<dbReference type="Pfam" id="PF14636">
    <property type="entry name" value="FNIP_N"/>
    <property type="match status" value="1"/>
</dbReference>
<feature type="region of interest" description="Disordered" evidence="1">
    <location>
        <begin position="355"/>
        <end position="386"/>
    </location>
</feature>
<reference evidence="3 4" key="1">
    <citation type="submission" date="2016-10" db="EMBL/GenBank/DDBJ databases">
        <title>Draft genome sequence of Coniochaeta ligniaria NRRL30616, a lignocellulolytic fungus for bioabatement of inhibitors in plant biomass hydrolysates.</title>
        <authorList>
            <consortium name="DOE Joint Genome Institute"/>
            <person name="Jimenez D.J."/>
            <person name="Hector R.E."/>
            <person name="Riley R."/>
            <person name="Sun H."/>
            <person name="Grigoriev I.V."/>
            <person name="Van Elsas J.D."/>
            <person name="Nichols N.N."/>
        </authorList>
    </citation>
    <scope>NUCLEOTIDE SEQUENCE [LARGE SCALE GENOMIC DNA]</scope>
    <source>
        <strain evidence="3 4">NRRL 30616</strain>
    </source>
</reference>
<feature type="compositionally biased region" description="Low complexity" evidence="1">
    <location>
        <begin position="458"/>
        <end position="468"/>
    </location>
</feature>
<dbReference type="PANTHER" id="PTHR21634:SF9">
    <property type="entry name" value="RE13835P"/>
    <property type="match status" value="1"/>
</dbReference>
<dbReference type="AlphaFoldDB" id="A0A1J7JRR6"/>
<dbReference type="GO" id="GO:0051087">
    <property type="term" value="F:protein-folding chaperone binding"/>
    <property type="evidence" value="ECO:0007669"/>
    <property type="project" value="TreeGrafter"/>
</dbReference>
<organism evidence="3 4">
    <name type="scientific">Coniochaeta ligniaria NRRL 30616</name>
    <dbReference type="NCBI Taxonomy" id="1408157"/>
    <lineage>
        <taxon>Eukaryota</taxon>
        <taxon>Fungi</taxon>
        <taxon>Dikarya</taxon>
        <taxon>Ascomycota</taxon>
        <taxon>Pezizomycotina</taxon>
        <taxon>Sordariomycetes</taxon>
        <taxon>Sordariomycetidae</taxon>
        <taxon>Coniochaetales</taxon>
        <taxon>Coniochaetaceae</taxon>
        <taxon>Coniochaeta</taxon>
    </lineage>
</organism>
<dbReference type="OrthoDB" id="5428015at2759"/>
<feature type="compositionally biased region" description="Polar residues" evidence="1">
    <location>
        <begin position="1161"/>
        <end position="1171"/>
    </location>
</feature>
<sequence>MLGKLFNLGSGSGVGTPSSAQSVSQKPISSLESVQEDIHTRNLLFPDAQALFQHRHDQVYPLSSGSALPATSSTNAFDYDGDIELEPRDVRVIIMQDALSSVSASLLYDSQPPPLAPASSIERPSSMMASVNFQESRRVPSSARKPSITHPHRPVVVQPDSPQLRQGAFDQRRPSVQARNQPSTESDSQRAWREYREEVTTFSSCIFGNSELMAYKGTSSKVHVVPSGPRPSDYAASIIGDGRGSLGRSSMRSSRLSQSFTSENVPLFNAPPTMSSAHRFSERKKVLITRLFPVNLPADDEAPATPQSRFSEDSTGYPFPMHGDDTKKKRKPQPRQKRTPMYAIALVINLPPSFPSTGSATGARTGFRGSSSFTDQESSLPSSLSSARRSGWTMVGQAGQGAGYGLDSLESAISGDIEDRLDVITQHWDIIMRTLTHLQSVVATTIYTMLKQVDMSSPDPLPSSLPSLPGHPRASSISGRRGEDVTSLKPPKTNAKNINLLPNCLLDNRVIASAVDMSRTRIVSGLRATRVVTGQNRWGIWREEARWVAKWAENGRKSFFFNLLTGFLATHTDWLQALAPSTYRRRHYIQQRARGEEEAAVPARTIIVAHDKMAARRLIFLLSAFLPANQQGSGLRPHRPSTSASFGAFSQSPPSYVVPILKEESLRRKINRRTGPGRSSHSRNVSLQGQPRTAGVPGPLAHLTMEGRHERRSSDTSSIRTTHLNLPVGEASGRKSSAATMATITPETSIAHFSTARRGDPFSPGRPGSNGSVATDDLKRLARDDSTGLYSLSTADSRQSTKWGSVISGLWGAKRRGSTTTTICTQGTGDGDSSPPVKHITRKPELPSKIVSETQLVESPTAEQPGGSVEVPKAASEGGHPVTPRQIAEDIKKLSLQPDVTLKAQRTPDPSGAFESPVKTSINIEDGVIDVDIPFPDYLTSFETAVSSPSSSGFLSTAGFGSGLDAFEQSSRASVDGDVPLNVAGWLQSYHPDFALQAIPAQNDPINNKGAAQRELIEQVKTSLRAEQTPPSAYQGFDGDSAERWVDVSSAIIADTTTFSVTRIRYRRLVKPKAMPERGTPALSISFPTSYTSSLLTPTISPYDVQLEEEFQEELIESPDNRLVEAVEKVMALSADASKGSSNSSSRSASKRRERSNSASTQSDGPASSSAAALAVHTEVPRAQCKTVILSALEDVIQQVIEKRERDLQSKDQEHTGPEEGNVLRRAVRTWVESIESNE</sequence>
<feature type="compositionally biased region" description="Basic residues" evidence="1">
    <location>
        <begin position="328"/>
        <end position="337"/>
    </location>
</feature>
<feature type="compositionally biased region" description="Polar residues" evidence="1">
    <location>
        <begin position="677"/>
        <end position="691"/>
    </location>
</feature>
<feature type="compositionally biased region" description="Basic and acidic residues" evidence="1">
    <location>
        <begin position="1206"/>
        <end position="1218"/>
    </location>
</feature>
<protein>
    <recommendedName>
        <fullName evidence="2">Folliculin-interacting protein N-terminal domain-containing protein</fullName>
    </recommendedName>
</protein>
<feature type="compositionally biased region" description="Low complexity" evidence="1">
    <location>
        <begin position="818"/>
        <end position="827"/>
    </location>
</feature>